<name>A0AAD9GRE1_9STRA</name>
<accession>A0AAD9GRE1</accession>
<gene>
    <name evidence="2" type="ORF">P3T76_005045</name>
</gene>
<proteinExistence type="predicted"/>
<dbReference type="Proteomes" id="UP001259832">
    <property type="component" value="Unassembled WGS sequence"/>
</dbReference>
<sequence>MTTAPDRDEEGSLTGSELTGFGVDGGVTDMPASQHIARMPRPIFAIVNAPMITSMARRDLVEWLKLRKEYVEYTKERCKDGKEDISTVLKIVKRSFDASVLETSVGEWLRRASRMSSC</sequence>
<keyword evidence="3" id="KW-1185">Reference proteome</keyword>
<evidence type="ECO:0000313" key="2">
    <source>
        <dbReference type="EMBL" id="KAK1943649.1"/>
    </source>
</evidence>
<reference evidence="2" key="1">
    <citation type="submission" date="2023-08" db="EMBL/GenBank/DDBJ databases">
        <title>Reference Genome Resource for the Citrus Pathogen Phytophthora citrophthora.</title>
        <authorList>
            <person name="Moller H."/>
            <person name="Coetzee B."/>
            <person name="Rose L.J."/>
            <person name="Van Niekerk J.M."/>
        </authorList>
    </citation>
    <scope>NUCLEOTIDE SEQUENCE</scope>
    <source>
        <strain evidence="2">STE-U-9442</strain>
    </source>
</reference>
<dbReference type="AlphaFoldDB" id="A0AAD9GRE1"/>
<dbReference type="EMBL" id="JASMQC010000007">
    <property type="protein sequence ID" value="KAK1943649.1"/>
    <property type="molecule type" value="Genomic_DNA"/>
</dbReference>
<protein>
    <submittedName>
        <fullName evidence="2">Uncharacterized protein</fullName>
    </submittedName>
</protein>
<comment type="caution">
    <text evidence="2">The sequence shown here is derived from an EMBL/GenBank/DDBJ whole genome shotgun (WGS) entry which is preliminary data.</text>
</comment>
<feature type="region of interest" description="Disordered" evidence="1">
    <location>
        <begin position="1"/>
        <end position="26"/>
    </location>
</feature>
<evidence type="ECO:0000256" key="1">
    <source>
        <dbReference type="SAM" id="MobiDB-lite"/>
    </source>
</evidence>
<evidence type="ECO:0000313" key="3">
    <source>
        <dbReference type="Proteomes" id="UP001259832"/>
    </source>
</evidence>
<organism evidence="2 3">
    <name type="scientific">Phytophthora citrophthora</name>
    <dbReference type="NCBI Taxonomy" id="4793"/>
    <lineage>
        <taxon>Eukaryota</taxon>
        <taxon>Sar</taxon>
        <taxon>Stramenopiles</taxon>
        <taxon>Oomycota</taxon>
        <taxon>Peronosporomycetes</taxon>
        <taxon>Peronosporales</taxon>
        <taxon>Peronosporaceae</taxon>
        <taxon>Phytophthora</taxon>
    </lineage>
</organism>